<dbReference type="STRING" id="1391627.SAMN05216464_101791"/>
<dbReference type="EMBL" id="FNAI01000001">
    <property type="protein sequence ID" value="SDD46030.1"/>
    <property type="molecule type" value="Genomic_DNA"/>
</dbReference>
<reference evidence="1 2" key="1">
    <citation type="submission" date="2016-10" db="EMBL/GenBank/DDBJ databases">
        <authorList>
            <person name="de Groot N.N."/>
        </authorList>
    </citation>
    <scope>NUCLEOTIDE SEQUENCE [LARGE SCALE GENOMIC DNA]</scope>
    <source>
        <strain evidence="1 2">47C3B</strain>
    </source>
</reference>
<gene>
    <name evidence="1" type="ORF">SAMN05216464_101791</name>
</gene>
<organism evidence="1 2">
    <name type="scientific">Mucilaginibacter pineti</name>
    <dbReference type="NCBI Taxonomy" id="1391627"/>
    <lineage>
        <taxon>Bacteria</taxon>
        <taxon>Pseudomonadati</taxon>
        <taxon>Bacteroidota</taxon>
        <taxon>Sphingobacteriia</taxon>
        <taxon>Sphingobacteriales</taxon>
        <taxon>Sphingobacteriaceae</taxon>
        <taxon>Mucilaginibacter</taxon>
    </lineage>
</organism>
<name>A0A1G6UXE0_9SPHI</name>
<dbReference type="Proteomes" id="UP000199072">
    <property type="component" value="Unassembled WGS sequence"/>
</dbReference>
<dbReference type="AlphaFoldDB" id="A0A1G6UXE0"/>
<keyword evidence="2" id="KW-1185">Reference proteome</keyword>
<proteinExistence type="predicted"/>
<accession>A0A1G6UXE0</accession>
<sequence length="80" mass="9676">MYKFNWFEKSLIPVERKSRWFIVQMTAIKQKTACPNHYTFGSNCYFIAAKQEFNLLNRCVFNIYYLILLLPTYQPIKARL</sequence>
<protein>
    <submittedName>
        <fullName evidence="1">Uncharacterized protein</fullName>
    </submittedName>
</protein>
<evidence type="ECO:0000313" key="1">
    <source>
        <dbReference type="EMBL" id="SDD46030.1"/>
    </source>
</evidence>
<evidence type="ECO:0000313" key="2">
    <source>
        <dbReference type="Proteomes" id="UP000199072"/>
    </source>
</evidence>